<evidence type="ECO:0008006" key="3">
    <source>
        <dbReference type="Google" id="ProtNLM"/>
    </source>
</evidence>
<organism evidence="1 2">
    <name type="scientific">Novosphingobium panipatense</name>
    <dbReference type="NCBI Taxonomy" id="428991"/>
    <lineage>
        <taxon>Bacteria</taxon>
        <taxon>Pseudomonadati</taxon>
        <taxon>Pseudomonadota</taxon>
        <taxon>Alphaproteobacteria</taxon>
        <taxon>Sphingomonadales</taxon>
        <taxon>Sphingomonadaceae</taxon>
        <taxon>Novosphingobium</taxon>
    </lineage>
</organism>
<comment type="caution">
    <text evidence="1">The sequence shown here is derived from an EMBL/GenBank/DDBJ whole genome shotgun (WGS) entry which is preliminary data.</text>
</comment>
<dbReference type="RefSeq" id="WP_379511616.1">
    <property type="nucleotide sequence ID" value="NZ_FXUI01000001.1"/>
</dbReference>
<name>A0ABY1PYC5_9SPHN</name>
<sequence length="194" mass="21701">MIPAFGLGEVLPPFVGTDVTGGQLLPRSPYPATVRGLVDRFCTSLERAVILRGLFQFRAALRAEGFEQGFQWIDGSFVENCEAFRGRPPGDVDIVSLLRRPPPVAQDAAWVDFATARIGTIFNPDWTKQTFHCDSYFIDLDIDPISVAEQAAYWIGLFSHQRDTFRWKGMVRIEFSDGDDAEALALIGEREAAW</sequence>
<gene>
    <name evidence="1" type="ORF">SAMN06296065_101360</name>
</gene>
<dbReference type="Proteomes" id="UP001157910">
    <property type="component" value="Unassembled WGS sequence"/>
</dbReference>
<dbReference type="Pfam" id="PF22014">
    <property type="entry name" value="DUF6932"/>
    <property type="match status" value="1"/>
</dbReference>
<protein>
    <recommendedName>
        <fullName evidence="3">Nucleotidyltransferase AbiEii toxin of type IV toxin-antitoxin system</fullName>
    </recommendedName>
</protein>
<keyword evidence="2" id="KW-1185">Reference proteome</keyword>
<evidence type="ECO:0000313" key="2">
    <source>
        <dbReference type="Proteomes" id="UP001157910"/>
    </source>
</evidence>
<dbReference type="InterPro" id="IPR053860">
    <property type="entry name" value="DUF6932"/>
</dbReference>
<accession>A0ABY1PYC5</accession>
<evidence type="ECO:0000313" key="1">
    <source>
        <dbReference type="EMBL" id="SMP53034.1"/>
    </source>
</evidence>
<proteinExistence type="predicted"/>
<dbReference type="EMBL" id="FXUI01000001">
    <property type="protein sequence ID" value="SMP53034.1"/>
    <property type="molecule type" value="Genomic_DNA"/>
</dbReference>
<reference evidence="1 2" key="1">
    <citation type="submission" date="2017-05" db="EMBL/GenBank/DDBJ databases">
        <authorList>
            <person name="Varghese N."/>
            <person name="Submissions S."/>
        </authorList>
    </citation>
    <scope>NUCLEOTIDE SEQUENCE [LARGE SCALE GENOMIC DNA]</scope>
    <source>
        <strain evidence="1 2">SM16</strain>
    </source>
</reference>